<keyword evidence="1" id="KW-0648">Protein biosynthesis</keyword>
<dbReference type="EMBL" id="SWBR01000002">
    <property type="protein sequence ID" value="TKC09995.1"/>
    <property type="molecule type" value="Genomic_DNA"/>
</dbReference>
<proteinExistence type="inferred from homology"/>
<dbReference type="Pfam" id="PF02686">
    <property type="entry name" value="GatC"/>
    <property type="match status" value="1"/>
</dbReference>
<dbReference type="GO" id="GO:0050566">
    <property type="term" value="F:asparaginyl-tRNA synthase (glutamine-hydrolyzing) activity"/>
    <property type="evidence" value="ECO:0007669"/>
    <property type="project" value="RHEA"/>
</dbReference>
<accession>A0A4U1CSI8</accession>
<dbReference type="Proteomes" id="UP000309488">
    <property type="component" value="Unassembled WGS sequence"/>
</dbReference>
<keyword evidence="1" id="KW-0067">ATP-binding</keyword>
<comment type="caution">
    <text evidence="2">The sequence shown here is derived from an EMBL/GenBank/DDBJ whole genome shotgun (WGS) entry which is preliminary data.</text>
</comment>
<keyword evidence="2" id="KW-0808">Transferase</keyword>
<dbReference type="Gene3D" id="1.10.20.60">
    <property type="entry name" value="Glu-tRNAGln amidotransferase C subunit, N-terminal domain"/>
    <property type="match status" value="1"/>
</dbReference>
<comment type="similarity">
    <text evidence="1">Belongs to the GatC family.</text>
</comment>
<comment type="subunit">
    <text evidence="1">Heterotrimer of A, B and C subunits.</text>
</comment>
<dbReference type="InterPro" id="IPR003837">
    <property type="entry name" value="GatC"/>
</dbReference>
<comment type="catalytic activity">
    <reaction evidence="1">
        <text>L-glutamyl-tRNA(Gln) + L-glutamine + ATP + H2O = L-glutaminyl-tRNA(Gln) + L-glutamate + ADP + phosphate + H(+)</text>
        <dbReference type="Rhea" id="RHEA:17521"/>
        <dbReference type="Rhea" id="RHEA-COMP:9681"/>
        <dbReference type="Rhea" id="RHEA-COMP:9684"/>
        <dbReference type="ChEBI" id="CHEBI:15377"/>
        <dbReference type="ChEBI" id="CHEBI:15378"/>
        <dbReference type="ChEBI" id="CHEBI:29985"/>
        <dbReference type="ChEBI" id="CHEBI:30616"/>
        <dbReference type="ChEBI" id="CHEBI:43474"/>
        <dbReference type="ChEBI" id="CHEBI:58359"/>
        <dbReference type="ChEBI" id="CHEBI:78520"/>
        <dbReference type="ChEBI" id="CHEBI:78521"/>
        <dbReference type="ChEBI" id="CHEBI:456216"/>
    </reaction>
</comment>
<dbReference type="OrthoDB" id="9813938at2"/>
<dbReference type="PANTHER" id="PTHR15004:SF0">
    <property type="entry name" value="GLUTAMYL-TRNA(GLN) AMIDOTRANSFERASE SUBUNIT C, MITOCHONDRIAL"/>
    <property type="match status" value="1"/>
</dbReference>
<comment type="function">
    <text evidence="1">Allows the formation of correctly charged Asn-tRNA(Asn) or Gln-tRNA(Gln) through the transamidation of misacylated Asp-tRNA(Asn) or Glu-tRNA(Gln) in organisms which lack either or both of asparaginyl-tRNA or glutaminyl-tRNA synthetases. The reaction takes place in the presence of glutamine and ATP through an activated phospho-Asp-tRNA(Asn) or phospho-Glu-tRNA(Gln).</text>
</comment>
<gene>
    <name evidence="1 2" type="primary">gatC</name>
    <name evidence="2" type="ORF">FA048_07240</name>
</gene>
<evidence type="ECO:0000313" key="3">
    <source>
        <dbReference type="Proteomes" id="UP000309488"/>
    </source>
</evidence>
<dbReference type="EC" id="6.3.5.-" evidence="1"/>
<keyword evidence="1" id="KW-0436">Ligase</keyword>
<reference evidence="2 3" key="1">
    <citation type="submission" date="2019-04" db="EMBL/GenBank/DDBJ databases">
        <title>Pedobacter sp. RP-3-22 sp. nov., isolated from Arctic soil.</title>
        <authorList>
            <person name="Dahal R.H."/>
            <person name="Kim D.-U."/>
        </authorList>
    </citation>
    <scope>NUCLEOTIDE SEQUENCE [LARGE SCALE GENOMIC DNA]</scope>
    <source>
        <strain evidence="2 3">RP-3-22</strain>
    </source>
</reference>
<dbReference type="GO" id="GO:0016740">
    <property type="term" value="F:transferase activity"/>
    <property type="evidence" value="ECO:0007669"/>
    <property type="project" value="UniProtKB-KW"/>
</dbReference>
<dbReference type="NCBIfam" id="TIGR00135">
    <property type="entry name" value="gatC"/>
    <property type="match status" value="1"/>
</dbReference>
<dbReference type="HAMAP" id="MF_00122">
    <property type="entry name" value="GatC"/>
    <property type="match status" value="1"/>
</dbReference>
<dbReference type="GO" id="GO:0005524">
    <property type="term" value="F:ATP binding"/>
    <property type="evidence" value="ECO:0007669"/>
    <property type="project" value="UniProtKB-KW"/>
</dbReference>
<protein>
    <recommendedName>
        <fullName evidence="1">Aspartyl/glutamyl-tRNA(Asn/Gln) amidotransferase subunit C</fullName>
        <shortName evidence="1">Asp/Glu-ADT subunit C</shortName>
        <ecNumber evidence="1">6.3.5.-</ecNumber>
    </recommendedName>
</protein>
<organism evidence="2 3">
    <name type="scientific">Pedobacter polaris</name>
    <dbReference type="NCBI Taxonomy" id="2571273"/>
    <lineage>
        <taxon>Bacteria</taxon>
        <taxon>Pseudomonadati</taxon>
        <taxon>Bacteroidota</taxon>
        <taxon>Sphingobacteriia</taxon>
        <taxon>Sphingobacteriales</taxon>
        <taxon>Sphingobacteriaceae</taxon>
        <taxon>Pedobacter</taxon>
    </lineage>
</organism>
<dbReference type="PANTHER" id="PTHR15004">
    <property type="entry name" value="GLUTAMYL-TRNA(GLN) AMIDOTRANSFERASE SUBUNIT C, MITOCHONDRIAL"/>
    <property type="match status" value="1"/>
</dbReference>
<evidence type="ECO:0000256" key="1">
    <source>
        <dbReference type="HAMAP-Rule" id="MF_00122"/>
    </source>
</evidence>
<dbReference type="GO" id="GO:0006450">
    <property type="term" value="P:regulation of translational fidelity"/>
    <property type="evidence" value="ECO:0007669"/>
    <property type="project" value="InterPro"/>
</dbReference>
<name>A0A4U1CSI8_9SPHI</name>
<keyword evidence="3" id="KW-1185">Reference proteome</keyword>
<dbReference type="GO" id="GO:0070681">
    <property type="term" value="P:glutaminyl-tRNAGln biosynthesis via transamidation"/>
    <property type="evidence" value="ECO:0007669"/>
    <property type="project" value="TreeGrafter"/>
</dbReference>
<sequence>MIIDKETVHKVADLARIAIKEEEVGALTKEMNKILTFMEKLNELDTTGVKPLVYMNEEVNVWREDVVKHEISVTDGLKNAAKHNESFFFVPKIIEKQ</sequence>
<dbReference type="GO" id="GO:0050567">
    <property type="term" value="F:glutaminyl-tRNA synthase (glutamine-hydrolyzing) activity"/>
    <property type="evidence" value="ECO:0007669"/>
    <property type="project" value="UniProtKB-UniRule"/>
</dbReference>
<dbReference type="SUPFAM" id="SSF141000">
    <property type="entry name" value="Glu-tRNAGln amidotransferase C subunit"/>
    <property type="match status" value="1"/>
</dbReference>
<dbReference type="RefSeq" id="WP_136839572.1">
    <property type="nucleotide sequence ID" value="NZ_SWBR01000002.1"/>
</dbReference>
<dbReference type="GO" id="GO:0006412">
    <property type="term" value="P:translation"/>
    <property type="evidence" value="ECO:0007669"/>
    <property type="project" value="UniProtKB-UniRule"/>
</dbReference>
<comment type="catalytic activity">
    <reaction evidence="1">
        <text>L-aspartyl-tRNA(Asn) + L-glutamine + ATP + H2O = L-asparaginyl-tRNA(Asn) + L-glutamate + ADP + phosphate + 2 H(+)</text>
        <dbReference type="Rhea" id="RHEA:14513"/>
        <dbReference type="Rhea" id="RHEA-COMP:9674"/>
        <dbReference type="Rhea" id="RHEA-COMP:9677"/>
        <dbReference type="ChEBI" id="CHEBI:15377"/>
        <dbReference type="ChEBI" id="CHEBI:15378"/>
        <dbReference type="ChEBI" id="CHEBI:29985"/>
        <dbReference type="ChEBI" id="CHEBI:30616"/>
        <dbReference type="ChEBI" id="CHEBI:43474"/>
        <dbReference type="ChEBI" id="CHEBI:58359"/>
        <dbReference type="ChEBI" id="CHEBI:78515"/>
        <dbReference type="ChEBI" id="CHEBI:78516"/>
        <dbReference type="ChEBI" id="CHEBI:456216"/>
    </reaction>
</comment>
<keyword evidence="1" id="KW-0547">Nucleotide-binding</keyword>
<dbReference type="InterPro" id="IPR036113">
    <property type="entry name" value="Asp/Glu-ADT_sf_sub_c"/>
</dbReference>
<evidence type="ECO:0000313" key="2">
    <source>
        <dbReference type="EMBL" id="TKC09995.1"/>
    </source>
</evidence>
<dbReference type="AlphaFoldDB" id="A0A4U1CSI8"/>